<dbReference type="PANTHER" id="PTHR30258">
    <property type="entry name" value="TYPE II SECRETION SYSTEM PROTEIN GSPE-RELATED"/>
    <property type="match status" value="1"/>
</dbReference>
<evidence type="ECO:0000259" key="4">
    <source>
        <dbReference type="SMART" id="SM00382"/>
    </source>
</evidence>
<sequence length="501" mass="57013">MISKIDLDFTAINTKAMSMLSKEVCEEYSILPYDIRNNEIYLATFKKHTNEEINRLRFILKKKVIFNLCTIDQFKIYLDKYYEEIYRKQIVKGLKGEEYPRKELDKEVKGPIISLVDSIFREGIEKGASDIHIEPWKDTITVRYRIDGVLNIFSTLPKNLYEVIATRIKVMANMDITNKYTPEDGEINLKVKEHPYDLRISTMPTVHGEKFVIRILQRNAPLLNINRLGFTSKDYILLKNILKFKQGLIIITGPTGSGKTTTLYSMINELNEKSRNVVTVEKPVECEVEGINQVSIGEGSATYGNILKAVLRQDPDVIMVGEIIDKETAEVAIRASLTGHLVLTTLHTNDASSAINRLTNMGIDGDIIKSSLVLVIAQRLTRLICEKCKVKYKLSKEEKKLLSMDNVEEAYRGNGCSECNSTGYKGRTVAYEIMIMGKRLKEYMDSGDSDVLRNIAIEEGMITMNEYFKKLVVDGNTSVEEYYGNMQVYNIEKALGVDYGI</sequence>
<reference evidence="6" key="1">
    <citation type="journal article" date="2019" name="Int. J. Syst. Evol. Microbiol.">
        <title>The Global Catalogue of Microorganisms (GCM) 10K type strain sequencing project: providing services to taxonomists for standard genome sequencing and annotation.</title>
        <authorList>
            <consortium name="The Broad Institute Genomics Platform"/>
            <consortium name="The Broad Institute Genome Sequencing Center for Infectious Disease"/>
            <person name="Wu L."/>
            <person name="Ma J."/>
        </authorList>
    </citation>
    <scope>NUCLEOTIDE SEQUENCE [LARGE SCALE GENOMIC DNA]</scope>
    <source>
        <strain evidence="6">JCM 1417</strain>
    </source>
</reference>
<dbReference type="InterPro" id="IPR007831">
    <property type="entry name" value="T2SS_GspE_N"/>
</dbReference>
<name>A0ABP3VVU3_CLOSU</name>
<dbReference type="PANTHER" id="PTHR30258:SF1">
    <property type="entry name" value="PROTEIN TRANSPORT PROTEIN HOFB HOMOLOG"/>
    <property type="match status" value="1"/>
</dbReference>
<keyword evidence="2" id="KW-0547">Nucleotide-binding</keyword>
<evidence type="ECO:0000313" key="5">
    <source>
        <dbReference type="EMBL" id="GAA0767433.1"/>
    </source>
</evidence>
<dbReference type="EMBL" id="BAAACI010000001">
    <property type="protein sequence ID" value="GAA0767433.1"/>
    <property type="molecule type" value="Genomic_DNA"/>
</dbReference>
<dbReference type="SUPFAM" id="SSF52540">
    <property type="entry name" value="P-loop containing nucleoside triphosphate hydrolases"/>
    <property type="match status" value="1"/>
</dbReference>
<dbReference type="RefSeq" id="WP_343823569.1">
    <property type="nucleotide sequence ID" value="NZ_BAAACI010000001.1"/>
</dbReference>
<proteinExistence type="inferred from homology"/>
<dbReference type="InterPro" id="IPR037257">
    <property type="entry name" value="T2SS_E_N_sf"/>
</dbReference>
<keyword evidence="6" id="KW-1185">Reference proteome</keyword>
<evidence type="ECO:0000313" key="6">
    <source>
        <dbReference type="Proteomes" id="UP001501047"/>
    </source>
</evidence>
<evidence type="ECO:0000256" key="1">
    <source>
        <dbReference type="ARBA" id="ARBA00006611"/>
    </source>
</evidence>
<dbReference type="Gene3D" id="3.30.300.160">
    <property type="entry name" value="Type II secretion system, protein E, N-terminal domain"/>
    <property type="match status" value="1"/>
</dbReference>
<gene>
    <name evidence="5" type="ORF">GCM10008908_06470</name>
</gene>
<dbReference type="InterPro" id="IPR001482">
    <property type="entry name" value="T2SS/T4SS_dom"/>
</dbReference>
<dbReference type="SMART" id="SM00382">
    <property type="entry name" value="AAA"/>
    <property type="match status" value="1"/>
</dbReference>
<organism evidence="5 6">
    <name type="scientific">Clostridium subterminale</name>
    <dbReference type="NCBI Taxonomy" id="1550"/>
    <lineage>
        <taxon>Bacteria</taxon>
        <taxon>Bacillati</taxon>
        <taxon>Bacillota</taxon>
        <taxon>Clostridia</taxon>
        <taxon>Eubacteriales</taxon>
        <taxon>Clostridiaceae</taxon>
        <taxon>Clostridium</taxon>
    </lineage>
</organism>
<feature type="domain" description="AAA+ ATPase" evidence="4">
    <location>
        <begin position="245"/>
        <end position="380"/>
    </location>
</feature>
<evidence type="ECO:0000256" key="3">
    <source>
        <dbReference type="ARBA" id="ARBA00022840"/>
    </source>
</evidence>
<protein>
    <submittedName>
        <fullName evidence="5">GspE/PulE family protein</fullName>
    </submittedName>
</protein>
<dbReference type="Pfam" id="PF05157">
    <property type="entry name" value="MshEN"/>
    <property type="match status" value="1"/>
</dbReference>
<accession>A0ABP3VVU3</accession>
<keyword evidence="3" id="KW-0067">ATP-binding</keyword>
<comment type="caution">
    <text evidence="5">The sequence shown here is derived from an EMBL/GenBank/DDBJ whole genome shotgun (WGS) entry which is preliminary data.</text>
</comment>
<dbReference type="Proteomes" id="UP001501047">
    <property type="component" value="Unassembled WGS sequence"/>
</dbReference>
<dbReference type="InterPro" id="IPR003593">
    <property type="entry name" value="AAA+_ATPase"/>
</dbReference>
<comment type="similarity">
    <text evidence="1">Belongs to the GSP E family.</text>
</comment>
<dbReference type="Gene3D" id="3.40.50.300">
    <property type="entry name" value="P-loop containing nucleotide triphosphate hydrolases"/>
    <property type="match status" value="1"/>
</dbReference>
<dbReference type="Pfam" id="PF00437">
    <property type="entry name" value="T2SSE"/>
    <property type="match status" value="1"/>
</dbReference>
<dbReference type="InterPro" id="IPR027417">
    <property type="entry name" value="P-loop_NTPase"/>
</dbReference>
<evidence type="ECO:0000256" key="2">
    <source>
        <dbReference type="ARBA" id="ARBA00022741"/>
    </source>
</evidence>
<dbReference type="Gene3D" id="3.30.450.90">
    <property type="match status" value="1"/>
</dbReference>
<dbReference type="SUPFAM" id="SSF160246">
    <property type="entry name" value="EspE N-terminal domain-like"/>
    <property type="match status" value="1"/>
</dbReference>
<dbReference type="CDD" id="cd01129">
    <property type="entry name" value="PulE-GspE-like"/>
    <property type="match status" value="1"/>
</dbReference>